<accession>A0AA36DDC9</accession>
<evidence type="ECO:0000256" key="4">
    <source>
        <dbReference type="ARBA" id="ARBA00023004"/>
    </source>
</evidence>
<dbReference type="FunFam" id="3.30.70.20:FF:000042">
    <property type="entry name" value="Cytosolic Fe-S cluster assembly factor NAR1"/>
    <property type="match status" value="1"/>
</dbReference>
<evidence type="ECO:0000313" key="8">
    <source>
        <dbReference type="EMBL" id="CAJ0584173.1"/>
    </source>
</evidence>
<evidence type="ECO:0000256" key="6">
    <source>
        <dbReference type="ARBA" id="ARBA00025700"/>
    </source>
</evidence>
<dbReference type="Proteomes" id="UP001177023">
    <property type="component" value="Unassembled WGS sequence"/>
</dbReference>
<dbReference type="Gene3D" id="3.40.950.10">
    <property type="entry name" value="Fe-only Hydrogenase (Larger Subunit), Chain L, domain 3"/>
    <property type="match status" value="1"/>
</dbReference>
<proteinExistence type="inferred from homology"/>
<dbReference type="AlphaFoldDB" id="A0AA36DDC9"/>
<evidence type="ECO:0000256" key="3">
    <source>
        <dbReference type="ARBA" id="ARBA00022723"/>
    </source>
</evidence>
<keyword evidence="4" id="KW-0408">Iron</keyword>
<comment type="similarity">
    <text evidence="1">Belongs to the NARF family.</text>
</comment>
<protein>
    <recommendedName>
        <fullName evidence="7">Iron hydrogenase large subunit C-terminal domain-containing protein</fullName>
    </recommendedName>
</protein>
<dbReference type="GO" id="GO:0051539">
    <property type="term" value="F:4 iron, 4 sulfur cluster binding"/>
    <property type="evidence" value="ECO:0007669"/>
    <property type="project" value="UniProtKB-KW"/>
</dbReference>
<sequence length="451" mass="49057">MSVDGGGFSGVVRISNVSDFIAPSKSCIIPLNENTQTVAVEEPLVSIGRRKREKETEPHDVKKKAIKVTLNDCLACSGCITSAETVLIDAQSLASLLSGIEKSTLAVITVSPQSVCSIASHRGLSTAEAARRIASYFFSKGVRFVLDSSIGRIFALERECEEVENRLGNGPAILSSICPGFVCYAEKSQGDLLVPLLSQARSPQAVMGALVKNYLSRRNNTAPSDIFHATVMPCFDKKLEASRNDFLLEGNVHEVDCVVSTGELDSVLDEVDKLYESVEPGWLGDFGRGNLLGGQGGTSGGYASAVVSSLMERNPNLQAESSQPQKNLEVTRLTEDGKKPLVIAKVYGFKNIQNMVRKLKTRKCEYDYVEVMACPGGCGNGGGQVRQETDAEREAARIRVEEMYGSLKADGCATELRQSIATDWGSMDERWRERLNTEFRPIVAKSLNMDY</sequence>
<evidence type="ECO:0000256" key="1">
    <source>
        <dbReference type="ARBA" id="ARBA00006596"/>
    </source>
</evidence>
<dbReference type="EMBL" id="CATQJA010002687">
    <property type="protein sequence ID" value="CAJ0584173.1"/>
    <property type="molecule type" value="Genomic_DNA"/>
</dbReference>
<organism evidence="8 9">
    <name type="scientific">Mesorhabditis spiculigera</name>
    <dbReference type="NCBI Taxonomy" id="96644"/>
    <lineage>
        <taxon>Eukaryota</taxon>
        <taxon>Metazoa</taxon>
        <taxon>Ecdysozoa</taxon>
        <taxon>Nematoda</taxon>
        <taxon>Chromadorea</taxon>
        <taxon>Rhabditida</taxon>
        <taxon>Rhabditina</taxon>
        <taxon>Rhabditomorpha</taxon>
        <taxon>Rhabditoidea</taxon>
        <taxon>Rhabditidae</taxon>
        <taxon>Mesorhabditinae</taxon>
        <taxon>Mesorhabditis</taxon>
    </lineage>
</organism>
<dbReference type="SUPFAM" id="SSF53920">
    <property type="entry name" value="Fe-only hydrogenase"/>
    <property type="match status" value="1"/>
</dbReference>
<feature type="non-terminal residue" evidence="8">
    <location>
        <position position="451"/>
    </location>
</feature>
<dbReference type="GO" id="GO:0046872">
    <property type="term" value="F:metal ion binding"/>
    <property type="evidence" value="ECO:0007669"/>
    <property type="project" value="UniProtKB-KW"/>
</dbReference>
<comment type="caution">
    <text evidence="8">The sequence shown here is derived from an EMBL/GenBank/DDBJ whole genome shotgun (WGS) entry which is preliminary data.</text>
</comment>
<dbReference type="Pfam" id="PF02906">
    <property type="entry name" value="Fe_hyd_lg_C"/>
    <property type="match status" value="1"/>
</dbReference>
<evidence type="ECO:0000256" key="2">
    <source>
        <dbReference type="ARBA" id="ARBA00022485"/>
    </source>
</evidence>
<evidence type="ECO:0000256" key="5">
    <source>
        <dbReference type="ARBA" id="ARBA00023014"/>
    </source>
</evidence>
<comment type="function">
    <text evidence="6">Component of the cytosolic iron-sulfur (Fe/S) protein assembly machinery. Required for maturation of extramitochondrial Fe/S proteins.</text>
</comment>
<name>A0AA36DDC9_9BILA</name>
<keyword evidence="3" id="KW-0479">Metal-binding</keyword>
<keyword evidence="5" id="KW-0411">Iron-sulfur</keyword>
<dbReference type="InterPro" id="IPR004108">
    <property type="entry name" value="Fe_hydrogenase_lsu_C"/>
</dbReference>
<feature type="domain" description="Iron hydrogenase large subunit C-terminal" evidence="7">
    <location>
        <begin position="107"/>
        <end position="382"/>
    </location>
</feature>
<evidence type="ECO:0000313" key="9">
    <source>
        <dbReference type="Proteomes" id="UP001177023"/>
    </source>
</evidence>
<evidence type="ECO:0000259" key="7">
    <source>
        <dbReference type="Pfam" id="PF02906"/>
    </source>
</evidence>
<reference evidence="8" key="1">
    <citation type="submission" date="2023-06" db="EMBL/GenBank/DDBJ databases">
        <authorList>
            <person name="Delattre M."/>
        </authorList>
    </citation>
    <scope>NUCLEOTIDE SEQUENCE</scope>
    <source>
        <strain evidence="8">AF72</strain>
    </source>
</reference>
<dbReference type="InterPro" id="IPR009016">
    <property type="entry name" value="Fe_hydrogenase"/>
</dbReference>
<gene>
    <name evidence="8" type="ORF">MSPICULIGERA_LOCUS22235</name>
</gene>
<keyword evidence="9" id="KW-1185">Reference proteome</keyword>
<keyword evidence="2" id="KW-0004">4Fe-4S</keyword>
<dbReference type="PANTHER" id="PTHR11615">
    <property type="entry name" value="NITRATE, FORMATE, IRON DEHYDROGENASE"/>
    <property type="match status" value="1"/>
</dbReference>
<dbReference type="InterPro" id="IPR050340">
    <property type="entry name" value="Cytosolic_Fe-S_CAF"/>
</dbReference>
<dbReference type="Gene3D" id="3.40.50.1780">
    <property type="match status" value="1"/>
</dbReference>